<evidence type="ECO:0000259" key="25">
    <source>
        <dbReference type="Pfam" id="PF17900"/>
    </source>
</evidence>
<evidence type="ECO:0000256" key="8">
    <source>
        <dbReference type="ARBA" id="ARBA00022692"/>
    </source>
</evidence>
<comment type="cofactor">
    <cofactor evidence="20 21">
        <name>Zn(2+)</name>
        <dbReference type="ChEBI" id="CHEBI:29105"/>
    </cofactor>
    <text evidence="20 21">Binds 1 zinc ion per subunit.</text>
</comment>
<keyword evidence="8" id="KW-0812">Transmembrane</keyword>
<dbReference type="FunFam" id="2.60.40.1910:FF:000008">
    <property type="entry name" value="Aminopeptidase"/>
    <property type="match status" value="1"/>
</dbReference>
<dbReference type="GO" id="GO:0016285">
    <property type="term" value="F:alanyl aminopeptidase activity"/>
    <property type="evidence" value="ECO:0007669"/>
    <property type="project" value="UniProtKB-EC"/>
</dbReference>
<evidence type="ECO:0000256" key="21">
    <source>
        <dbReference type="RuleBase" id="RU364040"/>
    </source>
</evidence>
<evidence type="ECO:0000313" key="27">
    <source>
        <dbReference type="Proteomes" id="UP000007819"/>
    </source>
</evidence>
<evidence type="ECO:0000256" key="13">
    <source>
        <dbReference type="ARBA" id="ARBA00022968"/>
    </source>
</evidence>
<evidence type="ECO:0000256" key="20">
    <source>
        <dbReference type="PIRSR" id="PIRSR634016-3"/>
    </source>
</evidence>
<keyword evidence="17" id="KW-1015">Disulfide bond</keyword>
<dbReference type="Pfam" id="PF11838">
    <property type="entry name" value="ERAP1_C"/>
    <property type="match status" value="1"/>
</dbReference>
<comment type="subcellular location">
    <subcellularLocation>
        <location evidence="3">Cell membrane</location>
        <topology evidence="3">Lipid-anchor</topology>
        <topology evidence="3">GPI-anchor</topology>
    </subcellularLocation>
    <subcellularLocation>
        <location evidence="2">Membrane</location>
        <topology evidence="2">Single-pass type II membrane protein</topology>
    </subcellularLocation>
</comment>
<keyword evidence="19" id="KW-0449">Lipoprotein</keyword>
<keyword evidence="7 21" id="KW-0645">Protease</keyword>
<evidence type="ECO:0000256" key="18">
    <source>
        <dbReference type="ARBA" id="ARBA00023180"/>
    </source>
</evidence>
<dbReference type="GO" id="GO:0005737">
    <property type="term" value="C:cytoplasm"/>
    <property type="evidence" value="ECO:0007669"/>
    <property type="project" value="TreeGrafter"/>
</dbReference>
<dbReference type="SUPFAM" id="SSF55486">
    <property type="entry name" value="Metalloproteases ('zincins'), catalytic domain"/>
    <property type="match status" value="1"/>
</dbReference>
<evidence type="ECO:0000256" key="11">
    <source>
        <dbReference type="ARBA" id="ARBA00022801"/>
    </source>
</evidence>
<proteinExistence type="inferred from homology"/>
<protein>
    <recommendedName>
        <fullName evidence="21">Aminopeptidase</fullName>
        <ecNumber evidence="21">3.4.11.-</ecNumber>
    </recommendedName>
</protein>
<dbReference type="InterPro" id="IPR027268">
    <property type="entry name" value="Peptidase_M4/M1_CTD_sf"/>
</dbReference>
<dbReference type="Pfam" id="PF01433">
    <property type="entry name" value="Peptidase_M1"/>
    <property type="match status" value="1"/>
</dbReference>
<evidence type="ECO:0000256" key="1">
    <source>
        <dbReference type="ARBA" id="ARBA00000098"/>
    </source>
</evidence>
<dbReference type="InterPro" id="IPR001930">
    <property type="entry name" value="Peptidase_M1"/>
</dbReference>
<evidence type="ECO:0000256" key="10">
    <source>
        <dbReference type="ARBA" id="ARBA00022729"/>
    </source>
</evidence>
<evidence type="ECO:0000256" key="6">
    <source>
        <dbReference type="ARBA" id="ARBA00022622"/>
    </source>
</evidence>
<dbReference type="EC" id="3.4.11.-" evidence="21"/>
<accession>A0A8R2A2M2</accession>
<evidence type="ECO:0000256" key="22">
    <source>
        <dbReference type="SAM" id="SignalP"/>
    </source>
</evidence>
<keyword evidence="16" id="KW-0472">Membrane</keyword>
<dbReference type="InterPro" id="IPR014782">
    <property type="entry name" value="Peptidase_M1_dom"/>
</dbReference>
<keyword evidence="13" id="KW-0735">Signal-anchor</keyword>
<evidence type="ECO:0000256" key="3">
    <source>
        <dbReference type="ARBA" id="ARBA00004609"/>
    </source>
</evidence>
<keyword evidence="10 22" id="KW-0732">Signal</keyword>
<dbReference type="Gene3D" id="1.25.50.20">
    <property type="match status" value="1"/>
</dbReference>
<keyword evidence="9 20" id="KW-0479">Metal-binding</keyword>
<dbReference type="CDD" id="cd09601">
    <property type="entry name" value="M1_APN-Q_like"/>
    <property type="match status" value="1"/>
</dbReference>
<reference evidence="26" key="2">
    <citation type="submission" date="2022-06" db="UniProtKB">
        <authorList>
            <consortium name="EnsemblMetazoa"/>
        </authorList>
    </citation>
    <scope>IDENTIFICATION</scope>
</reference>
<evidence type="ECO:0000256" key="7">
    <source>
        <dbReference type="ARBA" id="ARBA00022670"/>
    </source>
</evidence>
<feature type="chain" id="PRO_5035799251" description="Aminopeptidase" evidence="22">
    <location>
        <begin position="24"/>
        <end position="956"/>
    </location>
</feature>
<keyword evidence="21" id="KW-0031">Aminopeptidase</keyword>
<evidence type="ECO:0000256" key="12">
    <source>
        <dbReference type="ARBA" id="ARBA00022833"/>
    </source>
</evidence>
<dbReference type="Gene3D" id="2.60.40.1730">
    <property type="entry name" value="tricorn interacting facor f3 domain"/>
    <property type="match status" value="1"/>
</dbReference>
<feature type="domain" description="ERAP1-like C-terminal" evidence="24">
    <location>
        <begin position="568"/>
        <end position="894"/>
    </location>
</feature>
<dbReference type="RefSeq" id="XP_001948848.3">
    <property type="nucleotide sequence ID" value="XM_001948813.4"/>
</dbReference>
<name>A0A8R2A2M2_ACYPI</name>
<evidence type="ECO:0000256" key="2">
    <source>
        <dbReference type="ARBA" id="ARBA00004606"/>
    </source>
</evidence>
<dbReference type="FunFam" id="1.10.390.10:FF:000016">
    <property type="entry name" value="Glutamyl aminopeptidase"/>
    <property type="match status" value="1"/>
</dbReference>
<keyword evidence="15 21" id="KW-0482">Metalloprotease</keyword>
<dbReference type="Gene3D" id="2.60.40.1910">
    <property type="match status" value="1"/>
</dbReference>
<dbReference type="EnsemblMetazoa" id="XM_001948813.5">
    <property type="protein sequence ID" value="XP_001948848.3"/>
    <property type="gene ID" value="LOC100169595"/>
</dbReference>
<evidence type="ECO:0000256" key="19">
    <source>
        <dbReference type="ARBA" id="ARBA00023288"/>
    </source>
</evidence>
<dbReference type="GO" id="GO:0005886">
    <property type="term" value="C:plasma membrane"/>
    <property type="evidence" value="ECO:0007669"/>
    <property type="project" value="UniProtKB-SubCell"/>
</dbReference>
<dbReference type="InterPro" id="IPR034016">
    <property type="entry name" value="M1_APN-typ"/>
</dbReference>
<feature type="signal peptide" evidence="22">
    <location>
        <begin position="1"/>
        <end position="23"/>
    </location>
</feature>
<dbReference type="InterPro" id="IPR042097">
    <property type="entry name" value="Aminopeptidase_N-like_N_sf"/>
</dbReference>
<evidence type="ECO:0000256" key="4">
    <source>
        <dbReference type="ARBA" id="ARBA00010136"/>
    </source>
</evidence>
<evidence type="ECO:0000313" key="26">
    <source>
        <dbReference type="EnsemblMetazoa" id="XP_001948848.3"/>
    </source>
</evidence>
<feature type="binding site" evidence="20">
    <location>
        <position position="358"/>
    </location>
    <ligand>
        <name>Zn(2+)</name>
        <dbReference type="ChEBI" id="CHEBI:29105"/>
        <note>catalytic</note>
    </ligand>
</feature>
<dbReference type="GO" id="GO:0008270">
    <property type="term" value="F:zinc ion binding"/>
    <property type="evidence" value="ECO:0007669"/>
    <property type="project" value="UniProtKB-UniRule"/>
</dbReference>
<comment type="similarity">
    <text evidence="4 21">Belongs to the peptidase M1 family.</text>
</comment>
<evidence type="ECO:0000256" key="9">
    <source>
        <dbReference type="ARBA" id="ARBA00022723"/>
    </source>
</evidence>
<comment type="catalytic activity">
    <reaction evidence="1">
        <text>Release of an N-terminal amino acid, Xaa-|-Yaa- from a peptide, amide or arylamide. Xaa is preferably Ala, but may be most amino acids including Pro (slow action). When a terminal hydrophobic residue is followed by a prolyl residue, the two may be released as an intact Xaa-Pro dipeptide.</text>
        <dbReference type="EC" id="3.4.11.2"/>
    </reaction>
</comment>
<keyword evidence="27" id="KW-1185">Reference proteome</keyword>
<keyword evidence="11 21" id="KW-0378">Hydrolase</keyword>
<dbReference type="InterPro" id="IPR024571">
    <property type="entry name" value="ERAP1-like_C_dom"/>
</dbReference>
<evidence type="ECO:0000259" key="24">
    <source>
        <dbReference type="Pfam" id="PF11838"/>
    </source>
</evidence>
<dbReference type="GO" id="GO:0005615">
    <property type="term" value="C:extracellular space"/>
    <property type="evidence" value="ECO:0007669"/>
    <property type="project" value="TreeGrafter"/>
</dbReference>
<feature type="binding site" evidence="20">
    <location>
        <position position="335"/>
    </location>
    <ligand>
        <name>Zn(2+)</name>
        <dbReference type="ChEBI" id="CHEBI:29105"/>
        <note>catalytic</note>
    </ligand>
</feature>
<evidence type="ECO:0000256" key="17">
    <source>
        <dbReference type="ARBA" id="ARBA00023157"/>
    </source>
</evidence>
<dbReference type="SUPFAM" id="SSF63737">
    <property type="entry name" value="Leukotriene A4 hydrolase N-terminal domain"/>
    <property type="match status" value="1"/>
</dbReference>
<dbReference type="GO" id="GO:0006508">
    <property type="term" value="P:proteolysis"/>
    <property type="evidence" value="ECO:0007669"/>
    <property type="project" value="UniProtKB-KW"/>
</dbReference>
<evidence type="ECO:0000256" key="5">
    <source>
        <dbReference type="ARBA" id="ARBA00022475"/>
    </source>
</evidence>
<dbReference type="PRINTS" id="PR00756">
    <property type="entry name" value="ALADIPTASE"/>
</dbReference>
<feature type="domain" description="Peptidase M1 membrane alanine aminopeptidase" evidence="23">
    <location>
        <begin position="263"/>
        <end position="489"/>
    </location>
</feature>
<dbReference type="InterPro" id="IPR050344">
    <property type="entry name" value="Peptidase_M1_aminopeptidases"/>
</dbReference>
<dbReference type="GO" id="GO:0098552">
    <property type="term" value="C:side of membrane"/>
    <property type="evidence" value="ECO:0007669"/>
    <property type="project" value="UniProtKB-KW"/>
</dbReference>
<evidence type="ECO:0000259" key="23">
    <source>
        <dbReference type="Pfam" id="PF01433"/>
    </source>
</evidence>
<feature type="domain" description="Aminopeptidase N-like N-terminal" evidence="25">
    <location>
        <begin position="36"/>
        <end position="227"/>
    </location>
</feature>
<evidence type="ECO:0000256" key="16">
    <source>
        <dbReference type="ARBA" id="ARBA00023136"/>
    </source>
</evidence>
<dbReference type="KEGG" id="api:100169595"/>
<keyword evidence="5" id="KW-1003">Cell membrane</keyword>
<keyword evidence="12 20" id="KW-0862">Zinc</keyword>
<evidence type="ECO:0000256" key="14">
    <source>
        <dbReference type="ARBA" id="ARBA00022989"/>
    </source>
</evidence>
<dbReference type="Proteomes" id="UP000007819">
    <property type="component" value="Unassembled WGS sequence"/>
</dbReference>
<keyword evidence="6" id="KW-0336">GPI-anchor</keyword>
<dbReference type="GO" id="GO:0042277">
    <property type="term" value="F:peptide binding"/>
    <property type="evidence" value="ECO:0007669"/>
    <property type="project" value="TreeGrafter"/>
</dbReference>
<dbReference type="AlphaFoldDB" id="A0A8R2A2M2"/>
<dbReference type="Pfam" id="PF17900">
    <property type="entry name" value="Peptidase_M1_N"/>
    <property type="match status" value="1"/>
</dbReference>
<reference evidence="27" key="1">
    <citation type="submission" date="2010-06" db="EMBL/GenBank/DDBJ databases">
        <authorList>
            <person name="Jiang H."/>
            <person name="Abraham K."/>
            <person name="Ali S."/>
            <person name="Alsbrooks S.L."/>
            <person name="Anim B.N."/>
            <person name="Anosike U.S."/>
            <person name="Attaway T."/>
            <person name="Bandaranaike D.P."/>
            <person name="Battles P.K."/>
            <person name="Bell S.N."/>
            <person name="Bell A.V."/>
            <person name="Beltran B."/>
            <person name="Bickham C."/>
            <person name="Bustamante Y."/>
            <person name="Caleb T."/>
            <person name="Canada A."/>
            <person name="Cardenas V."/>
            <person name="Carter K."/>
            <person name="Chacko J."/>
            <person name="Chandrabose M.N."/>
            <person name="Chavez D."/>
            <person name="Chavez A."/>
            <person name="Chen L."/>
            <person name="Chu H.-S."/>
            <person name="Claassen K.J."/>
            <person name="Cockrell R."/>
            <person name="Collins M."/>
            <person name="Cooper J.A."/>
            <person name="Cree A."/>
            <person name="Curry S.M."/>
            <person name="Da Y."/>
            <person name="Dao M.D."/>
            <person name="Das B."/>
            <person name="Davila M.-L."/>
            <person name="Davy-Carroll L."/>
            <person name="Denson S."/>
            <person name="Dinh H."/>
            <person name="Ebong V.E."/>
            <person name="Edwards J.R."/>
            <person name="Egan A."/>
            <person name="El-Daye J."/>
            <person name="Escobedo L."/>
            <person name="Fernandez S."/>
            <person name="Fernando P.R."/>
            <person name="Flagg N."/>
            <person name="Forbes L.D."/>
            <person name="Fowler R.G."/>
            <person name="Fu Q."/>
            <person name="Gabisi R.A."/>
            <person name="Ganer J."/>
            <person name="Garbino Pronczuk A."/>
            <person name="Garcia R.M."/>
            <person name="Garner T."/>
            <person name="Garrett T.E."/>
            <person name="Gonzalez D.A."/>
            <person name="Hamid H."/>
            <person name="Hawkins E.S."/>
            <person name="Hirani K."/>
            <person name="Hogues M.E."/>
            <person name="Hollins B."/>
            <person name="Hsiao C.-H."/>
            <person name="Jabil R."/>
            <person name="James M.L."/>
            <person name="Jhangiani S.N."/>
            <person name="Johnson B."/>
            <person name="Johnson Q."/>
            <person name="Joshi V."/>
            <person name="Kalu J.B."/>
            <person name="Kam C."/>
            <person name="Kashfia A."/>
            <person name="Keebler J."/>
            <person name="Kisamo H."/>
            <person name="Kovar C.L."/>
            <person name="Lago L.A."/>
            <person name="Lai C.-Y."/>
            <person name="Laidlaw J."/>
            <person name="Lara F."/>
            <person name="Le T.-K."/>
            <person name="Lee S.L."/>
            <person name="Legall F.H."/>
            <person name="Lemon S.J."/>
            <person name="Lewis L.R."/>
            <person name="Li B."/>
            <person name="Liu Y."/>
            <person name="Liu Y.-S."/>
            <person name="Lopez J."/>
            <person name="Lozado R.J."/>
            <person name="Lu J."/>
            <person name="Madu R.C."/>
            <person name="Maheshwari M."/>
            <person name="Maheshwari R."/>
            <person name="Malloy K."/>
            <person name="Martinez E."/>
            <person name="Mathew T."/>
            <person name="Mercado I.C."/>
            <person name="Mercado C."/>
            <person name="Meyer B."/>
            <person name="Montgomery K."/>
            <person name="Morgan M.B."/>
            <person name="Munidasa M."/>
            <person name="Nazareth L.V."/>
            <person name="Nelson J."/>
            <person name="Ng B.M."/>
            <person name="Nguyen N.B."/>
            <person name="Nguyen P.Q."/>
            <person name="Nguyen T."/>
            <person name="Obregon M."/>
            <person name="Okwuonu G.O."/>
            <person name="Onwere C.G."/>
            <person name="Orozco G."/>
            <person name="Parra A."/>
            <person name="Patel S."/>
            <person name="Patil S."/>
            <person name="Perez A."/>
            <person name="Perez Y."/>
            <person name="Pham C."/>
            <person name="Primus E.L."/>
            <person name="Pu L.-L."/>
            <person name="Puazo M."/>
            <person name="Qin X."/>
            <person name="Quiroz J.B."/>
            <person name="Reese J."/>
            <person name="Richards S."/>
            <person name="Rives C.M."/>
            <person name="Robberts R."/>
            <person name="Ruiz S.J."/>
            <person name="Ruiz M.J."/>
            <person name="Santibanez J."/>
            <person name="Schneider B.W."/>
            <person name="Sisson I."/>
            <person name="Smith M."/>
            <person name="Sodergren E."/>
            <person name="Song X.-Z."/>
            <person name="Song B.B."/>
            <person name="Summersgill H."/>
            <person name="Thelus R."/>
            <person name="Thornton R.D."/>
            <person name="Trejos Z.Y."/>
            <person name="Usmani K."/>
            <person name="Vattathil S."/>
            <person name="Villasana D."/>
            <person name="Walker D.L."/>
            <person name="Wang S."/>
            <person name="Wang K."/>
            <person name="White C.S."/>
            <person name="Williams A.C."/>
            <person name="Williamson J."/>
            <person name="Wilson K."/>
            <person name="Woghiren I.O."/>
            <person name="Woodworth J.R."/>
            <person name="Worley K.C."/>
            <person name="Wright R.A."/>
            <person name="Wu W."/>
            <person name="Young L."/>
            <person name="Zhang L."/>
            <person name="Zhang J."/>
            <person name="Zhu Y."/>
            <person name="Muzny D.M."/>
            <person name="Weinstock G."/>
            <person name="Gibbs R.A."/>
        </authorList>
    </citation>
    <scope>NUCLEOTIDE SEQUENCE [LARGE SCALE GENOMIC DNA]</scope>
    <source>
        <strain evidence="27">LSR1</strain>
    </source>
</reference>
<organism evidence="26 27">
    <name type="scientific">Acyrthosiphon pisum</name>
    <name type="common">Pea aphid</name>
    <dbReference type="NCBI Taxonomy" id="7029"/>
    <lineage>
        <taxon>Eukaryota</taxon>
        <taxon>Metazoa</taxon>
        <taxon>Ecdysozoa</taxon>
        <taxon>Arthropoda</taxon>
        <taxon>Hexapoda</taxon>
        <taxon>Insecta</taxon>
        <taxon>Pterygota</taxon>
        <taxon>Neoptera</taxon>
        <taxon>Paraneoptera</taxon>
        <taxon>Hemiptera</taxon>
        <taxon>Sternorrhyncha</taxon>
        <taxon>Aphidomorpha</taxon>
        <taxon>Aphidoidea</taxon>
        <taxon>Aphididae</taxon>
        <taxon>Macrosiphini</taxon>
        <taxon>Acyrthosiphon</taxon>
    </lineage>
</organism>
<keyword evidence="14" id="KW-1133">Transmembrane helix</keyword>
<dbReference type="GeneID" id="100169595"/>
<sequence length="956" mass="111174">MKFVGFKMIIIIALSLIGSVVNSQETSEFKLPTNFKPVSYELNVVTHLEDKFMFEGVVCIRMTCVGATDTIVLHSTSLNIDTKSVVVANGGENVIPVSNVSFDTDKELMHVTSTVNFKPCDEYVLTIPFTGNLTDDPVGYYRKSYVDKESNLTRWLAVTYFEPLGARRAFPCLDEPGYKATFKIRLSHKKGLTSISNMKLMNQINCPSYSDYVVDEFEESPPMSTYLVAYMVSDFVYIDANSENDQVKYRIICRKDLANQTEFSINLGPKVIKYYEDYFDEKFPLHKQDMATIPDFPTGTMENWGLITLQESSLLIDLDVNTIDDVYSVARLVIHDLAHQWFGNLVTMKWWTGLWLNEGFAEYVGIRAVDFMFPEWKSFQVKNLRNFLLVLDPDSLQSARPLSVAIGKPDEIAPISGDPITFAKGPILLHMMNTFLGENTFKQGIRNYIHKYKFSNAEQDDLWCSLTEEAHRQGTLDKNLTVKQIMDSWTLQTGYPVLNVIRDYSAGTVTLSQERYLSIKSNGTDNKTCWWIPITMTTSGDINQTNATFWLNCENNNLTTPLAKDNEWVIYNMQMTVLFRVFYDTRNWMGIICTLNDPTKYETIPTLNRVQLILDSLSFSQVGDMDYEITFQLLKYLKHEKQYSPWFAALFSLRRIDNLLKRTPKRAVFQNNMRDILSCIYNKFRNMDDKVNGYENIKFQNLVISNACEYQTKDCIQRVLDLFRKWMKSIDPDNNNILPIELKYPIYIQAIKYGGVEEWNFLWKRYQRCNLRSEQKYMMLALASTSIESLLQRYLNWSLDDSFIPKEDASLVFYFITLNEAGFLLAKEFFYCKISEIYEYYQRQDYSLSEYVSDIASQMKTKEELEEIQSFIIKSSCYFKEPDLIIDDTIETIKSNIELTSKFYNKIELGHFDLFRIGWVLDRESRNSQLHRFPNPYGYKHESQLIKNIISDQSTL</sequence>
<dbReference type="Gene3D" id="1.10.390.10">
    <property type="entry name" value="Neutral Protease Domain 2"/>
    <property type="match status" value="1"/>
</dbReference>
<dbReference type="PANTHER" id="PTHR11533">
    <property type="entry name" value="PROTEASE M1 ZINC METALLOPROTEASE"/>
    <property type="match status" value="1"/>
</dbReference>
<dbReference type="InterPro" id="IPR045357">
    <property type="entry name" value="Aminopeptidase_N-like_N"/>
</dbReference>
<feature type="binding site" evidence="20">
    <location>
        <position position="339"/>
    </location>
    <ligand>
        <name>Zn(2+)</name>
        <dbReference type="ChEBI" id="CHEBI:29105"/>
        <note>catalytic</note>
    </ligand>
</feature>
<dbReference type="GO" id="GO:0043171">
    <property type="term" value="P:peptide catabolic process"/>
    <property type="evidence" value="ECO:0007669"/>
    <property type="project" value="TreeGrafter"/>
</dbReference>
<keyword evidence="18" id="KW-0325">Glycoprotein</keyword>
<dbReference type="PANTHER" id="PTHR11533:SF253">
    <property type="entry name" value="AMINOPEPTIDASE-RELATED"/>
    <property type="match status" value="1"/>
</dbReference>
<dbReference type="GO" id="GO:0070006">
    <property type="term" value="F:metalloaminopeptidase activity"/>
    <property type="evidence" value="ECO:0007669"/>
    <property type="project" value="TreeGrafter"/>
</dbReference>
<dbReference type="FunFam" id="1.25.50.20:FF:000001">
    <property type="entry name" value="Aminopeptidase"/>
    <property type="match status" value="1"/>
</dbReference>
<evidence type="ECO:0000256" key="15">
    <source>
        <dbReference type="ARBA" id="ARBA00023049"/>
    </source>
</evidence>
<dbReference type="FunFam" id="2.60.40.1730:FF:000012">
    <property type="entry name" value="Aminopeptidase N"/>
    <property type="match status" value="1"/>
</dbReference>
<dbReference type="OrthoDB" id="10031169at2759"/>